<dbReference type="AlphaFoldDB" id="A0A0G1YWQ1"/>
<dbReference type="EMBL" id="LCQD01000030">
    <property type="protein sequence ID" value="KKW10794.1"/>
    <property type="molecule type" value="Genomic_DNA"/>
</dbReference>
<evidence type="ECO:0000313" key="2">
    <source>
        <dbReference type="Proteomes" id="UP000034588"/>
    </source>
</evidence>
<proteinExistence type="predicted"/>
<dbReference type="Proteomes" id="UP000034588">
    <property type="component" value="Unassembled WGS sequence"/>
</dbReference>
<sequence>MSPIPESLSYPLIQNAAAPVDPATLDLTSDVVDLSLYNNLSVQVISSDIGAGDSLQMEQSINGVTWIDLGIPLVAAGVTEFSGIRTNFARGHLLLDTSIDTSVFICAKP</sequence>
<name>A0A0G1YWQ1_9BACT</name>
<evidence type="ECO:0000313" key="1">
    <source>
        <dbReference type="EMBL" id="KKW10794.1"/>
    </source>
</evidence>
<comment type="caution">
    <text evidence="1">The sequence shown here is derived from an EMBL/GenBank/DDBJ whole genome shotgun (WGS) entry which is preliminary data.</text>
</comment>
<organism evidence="1 2">
    <name type="scientific">Candidatus Gottesmanbacteria bacterium GW2011_GWB1_49_7</name>
    <dbReference type="NCBI Taxonomy" id="1618448"/>
    <lineage>
        <taxon>Bacteria</taxon>
        <taxon>Candidatus Gottesmaniibacteriota</taxon>
    </lineage>
</organism>
<gene>
    <name evidence="1" type="ORF">UY48_C0030G0001</name>
</gene>
<accession>A0A0G1YWQ1</accession>
<protein>
    <submittedName>
        <fullName evidence="1">Uncharacterized protein</fullName>
    </submittedName>
</protein>
<reference evidence="1 2" key="1">
    <citation type="journal article" date="2015" name="Nature">
        <title>rRNA introns, odd ribosomes, and small enigmatic genomes across a large radiation of phyla.</title>
        <authorList>
            <person name="Brown C.T."/>
            <person name="Hug L.A."/>
            <person name="Thomas B.C."/>
            <person name="Sharon I."/>
            <person name="Castelle C.J."/>
            <person name="Singh A."/>
            <person name="Wilkins M.J."/>
            <person name="Williams K.H."/>
            <person name="Banfield J.F."/>
        </authorList>
    </citation>
    <scope>NUCLEOTIDE SEQUENCE [LARGE SCALE GENOMIC DNA]</scope>
</reference>